<organism evidence="1 2">
    <name type="scientific">Cystobacter ferrugineus</name>
    <dbReference type="NCBI Taxonomy" id="83449"/>
    <lineage>
        <taxon>Bacteria</taxon>
        <taxon>Pseudomonadati</taxon>
        <taxon>Myxococcota</taxon>
        <taxon>Myxococcia</taxon>
        <taxon>Myxococcales</taxon>
        <taxon>Cystobacterineae</taxon>
        <taxon>Archangiaceae</taxon>
        <taxon>Cystobacter</taxon>
    </lineage>
</organism>
<accession>A0A1L9AY66</accession>
<sequence>MDQVDPVDKLLRRQIKLFEHAHRTPLELKGLGLTMKQEGIDKSKLYCNPDFLLLPLRECPHLSKLRPEQLSVLTAYYFARAYSEIATSESVALRYNMEASAAVFPLYSDNYMVLFHETAEEFDHIITFRNVCQALLGRGDVIGGDFFPHLKAVPVMLERYRGKLCNNGFGSMYLLMRYILNLALKQLEGFMTAGLDEKVASPLALRIVAGHAEDEARHLTTSLELGLGLFRRATPRSREIISGAMRITMYSMIDKRFSGDAAATWNFETGLGVLQRALQHPEFADFPLRAEALRDLWASEGIAIPAGAEFERSRRWIAGQLNRLAESMELALTPQGEAFERYLAYARGTTPFPEDTARKA</sequence>
<evidence type="ECO:0000313" key="1">
    <source>
        <dbReference type="EMBL" id="OJH34949.1"/>
    </source>
</evidence>
<protein>
    <recommendedName>
        <fullName evidence="3">Aminobenzoate oxygenase</fullName>
    </recommendedName>
</protein>
<keyword evidence="2" id="KW-1185">Reference proteome</keyword>
<dbReference type="SUPFAM" id="SSF47240">
    <property type="entry name" value="Ferritin-like"/>
    <property type="match status" value="1"/>
</dbReference>
<comment type="caution">
    <text evidence="1">The sequence shown here is derived from an EMBL/GenBank/DDBJ whole genome shotgun (WGS) entry which is preliminary data.</text>
</comment>
<name>A0A1L9AY66_9BACT</name>
<dbReference type="EMBL" id="MPIN01000016">
    <property type="protein sequence ID" value="OJH34949.1"/>
    <property type="molecule type" value="Genomic_DNA"/>
</dbReference>
<reference evidence="1 2" key="2">
    <citation type="submission" date="2016-12" db="EMBL/GenBank/DDBJ databases">
        <title>Draft Genome Sequence of Cystobacter ferrugineus Strain Cbfe23.</title>
        <authorList>
            <person name="Akbar S."/>
            <person name="Dowd S.E."/>
            <person name="Stevens D.C."/>
        </authorList>
    </citation>
    <scope>NUCLEOTIDE SEQUENCE [LARGE SCALE GENOMIC DNA]</scope>
    <source>
        <strain evidence="1 2">Cbfe23</strain>
    </source>
</reference>
<dbReference type="AlphaFoldDB" id="A0A1L9AY66"/>
<dbReference type="Pfam" id="PF11583">
    <property type="entry name" value="AurF"/>
    <property type="match status" value="1"/>
</dbReference>
<reference evidence="2" key="1">
    <citation type="submission" date="2016-11" db="EMBL/GenBank/DDBJ databases">
        <authorList>
            <person name="Shukria A."/>
            <person name="Stevens D.C."/>
        </authorList>
    </citation>
    <scope>NUCLEOTIDE SEQUENCE [LARGE SCALE GENOMIC DNA]</scope>
    <source>
        <strain evidence="2">Cbfe23</strain>
    </source>
</reference>
<dbReference type="InterPro" id="IPR025859">
    <property type="entry name" value="AurF/CmlI"/>
</dbReference>
<gene>
    <name evidence="1" type="ORF">BON30_40930</name>
</gene>
<proteinExistence type="predicted"/>
<dbReference type="InterPro" id="IPR009078">
    <property type="entry name" value="Ferritin-like_SF"/>
</dbReference>
<evidence type="ECO:0008006" key="3">
    <source>
        <dbReference type="Google" id="ProtNLM"/>
    </source>
</evidence>
<dbReference type="OrthoDB" id="476004at2"/>
<dbReference type="STRING" id="83449.BON30_40930"/>
<dbReference type="RefSeq" id="WP_071904003.1">
    <property type="nucleotide sequence ID" value="NZ_MPIN01000016.1"/>
</dbReference>
<dbReference type="Proteomes" id="UP000182229">
    <property type="component" value="Unassembled WGS sequence"/>
</dbReference>
<evidence type="ECO:0000313" key="2">
    <source>
        <dbReference type="Proteomes" id="UP000182229"/>
    </source>
</evidence>